<reference evidence="3 4" key="1">
    <citation type="submission" date="2017-07" db="EMBL/GenBank/DDBJ databases">
        <title>Draft Genome Sequences of Select Purple Nonsulfur Bacteria.</title>
        <authorList>
            <person name="Lasarre B."/>
            <person name="Mckinlay J.B."/>
        </authorList>
    </citation>
    <scope>NUCLEOTIDE SEQUENCE [LARGE SCALE GENOMIC DNA]</scope>
    <source>
        <strain evidence="3 4">DSM 11907</strain>
    </source>
</reference>
<feature type="coiled-coil region" evidence="1">
    <location>
        <begin position="16"/>
        <end position="43"/>
    </location>
</feature>
<accession>A0A327JLT7</accession>
<feature type="non-terminal residue" evidence="3">
    <location>
        <position position="75"/>
    </location>
</feature>
<comment type="caution">
    <text evidence="3">The sequence shown here is derived from an EMBL/GenBank/DDBJ whole genome shotgun (WGS) entry which is preliminary data.</text>
</comment>
<feature type="region of interest" description="Disordered" evidence="2">
    <location>
        <begin position="44"/>
        <end position="75"/>
    </location>
</feature>
<sequence>MEVLALLAAVAAIILAWSETRRVAELKARLAGLEQQMIALREEVRSEPPVRPVRREDWRPDAGAPAAEPVAEPSP</sequence>
<proteinExistence type="predicted"/>
<evidence type="ECO:0000256" key="1">
    <source>
        <dbReference type="SAM" id="Coils"/>
    </source>
</evidence>
<keyword evidence="4" id="KW-1185">Reference proteome</keyword>
<evidence type="ECO:0000313" key="4">
    <source>
        <dbReference type="Proteomes" id="UP000248863"/>
    </source>
</evidence>
<feature type="compositionally biased region" description="Low complexity" evidence="2">
    <location>
        <begin position="61"/>
        <end position="75"/>
    </location>
</feature>
<feature type="compositionally biased region" description="Basic and acidic residues" evidence="2">
    <location>
        <begin position="44"/>
        <end position="60"/>
    </location>
</feature>
<organism evidence="3 4">
    <name type="scientific">Rhodoplanes elegans</name>
    <dbReference type="NCBI Taxonomy" id="29408"/>
    <lineage>
        <taxon>Bacteria</taxon>
        <taxon>Pseudomonadati</taxon>
        <taxon>Pseudomonadota</taxon>
        <taxon>Alphaproteobacteria</taxon>
        <taxon>Hyphomicrobiales</taxon>
        <taxon>Nitrobacteraceae</taxon>
        <taxon>Rhodoplanes</taxon>
    </lineage>
</organism>
<dbReference type="EMBL" id="NPEU01000950">
    <property type="protein sequence ID" value="RAI26354.1"/>
    <property type="molecule type" value="Genomic_DNA"/>
</dbReference>
<evidence type="ECO:0000256" key="2">
    <source>
        <dbReference type="SAM" id="MobiDB-lite"/>
    </source>
</evidence>
<dbReference type="RefSeq" id="WP_146619025.1">
    <property type="nucleotide sequence ID" value="NZ_NPEU01000950.1"/>
</dbReference>
<keyword evidence="1" id="KW-0175">Coiled coil</keyword>
<dbReference type="AlphaFoldDB" id="A0A327JLT7"/>
<evidence type="ECO:0000313" key="3">
    <source>
        <dbReference type="EMBL" id="RAI26354.1"/>
    </source>
</evidence>
<dbReference type="Proteomes" id="UP000248863">
    <property type="component" value="Unassembled WGS sequence"/>
</dbReference>
<gene>
    <name evidence="3" type="ORF">CH338_30805</name>
</gene>
<name>A0A327JLT7_9BRAD</name>
<protein>
    <submittedName>
        <fullName evidence="3">Uncharacterized protein</fullName>
    </submittedName>
</protein>